<keyword evidence="2 5" id="KW-0808">Transferase</keyword>
<dbReference type="RefSeq" id="WP_272738501.1">
    <property type="nucleotide sequence ID" value="NZ_CP116942.1"/>
</dbReference>
<feature type="region of interest" description="RNA binding" evidence="5">
    <location>
        <begin position="258"/>
        <end position="264"/>
    </location>
</feature>
<comment type="caution">
    <text evidence="5">Lacks conserved residue(s) required for the propagation of feature annotation.</text>
</comment>
<organism evidence="7 8">
    <name type="scientific">Iamia majanohamensis</name>
    <dbReference type="NCBI Taxonomy" id="467976"/>
    <lineage>
        <taxon>Bacteria</taxon>
        <taxon>Bacillati</taxon>
        <taxon>Actinomycetota</taxon>
        <taxon>Acidimicrobiia</taxon>
        <taxon>Acidimicrobiales</taxon>
        <taxon>Iamiaceae</taxon>
        <taxon>Iamia</taxon>
    </lineage>
</organism>
<feature type="binding site" evidence="5">
    <location>
        <position position="227"/>
    </location>
    <ligand>
        <name>substrate</name>
    </ligand>
</feature>
<dbReference type="NCBIfam" id="TIGR00430">
    <property type="entry name" value="Q_tRNA_tgt"/>
    <property type="match status" value="1"/>
</dbReference>
<comment type="cofactor">
    <cofactor evidence="5">
        <name>Zn(2+)</name>
        <dbReference type="ChEBI" id="CHEBI:29105"/>
    </cofactor>
    <text evidence="5">Binds 1 zinc ion per subunit.</text>
</comment>
<feature type="active site" description="Nucleophile" evidence="5">
    <location>
        <position position="277"/>
    </location>
</feature>
<dbReference type="Pfam" id="PF01702">
    <property type="entry name" value="TGT"/>
    <property type="match status" value="1"/>
</dbReference>
<feature type="binding site" evidence="5">
    <location>
        <position position="315"/>
    </location>
    <ligand>
        <name>Zn(2+)</name>
        <dbReference type="ChEBI" id="CHEBI:29105"/>
    </ligand>
</feature>
<feature type="binding site" evidence="5">
    <location>
        <begin position="97"/>
        <end position="101"/>
    </location>
    <ligand>
        <name>substrate</name>
    </ligand>
</feature>
<evidence type="ECO:0000313" key="7">
    <source>
        <dbReference type="EMBL" id="WCO68987.1"/>
    </source>
</evidence>
<keyword evidence="1 5" id="KW-0328">Glycosyltransferase</keyword>
<evidence type="ECO:0000256" key="4">
    <source>
        <dbReference type="ARBA" id="ARBA00022785"/>
    </source>
</evidence>
<feature type="binding site" evidence="5">
    <location>
        <position position="149"/>
    </location>
    <ligand>
        <name>substrate</name>
    </ligand>
</feature>
<accession>A0AAE9YI80</accession>
<evidence type="ECO:0000259" key="6">
    <source>
        <dbReference type="Pfam" id="PF01702"/>
    </source>
</evidence>
<keyword evidence="5" id="KW-0479">Metal-binding</keyword>
<dbReference type="NCBIfam" id="TIGR00449">
    <property type="entry name" value="tgt_general"/>
    <property type="match status" value="1"/>
</dbReference>
<feature type="domain" description="tRNA-guanine(15) transglycosylase-like" evidence="6">
    <location>
        <begin position="19"/>
        <end position="376"/>
    </location>
</feature>
<name>A0AAE9YI80_9ACTN</name>
<feature type="binding site" evidence="5">
    <location>
        <position position="320"/>
    </location>
    <ligand>
        <name>Zn(2+)</name>
        <dbReference type="ChEBI" id="CHEBI:29105"/>
    </ligand>
</feature>
<keyword evidence="4 5" id="KW-0671">Queuosine biosynthesis</keyword>
<dbReference type="PANTHER" id="PTHR46499:SF1">
    <property type="entry name" value="QUEUINE TRNA-RIBOSYLTRANSFERASE"/>
    <property type="match status" value="1"/>
</dbReference>
<dbReference type="InterPro" id="IPR002616">
    <property type="entry name" value="tRNA_ribo_trans-like"/>
</dbReference>
<dbReference type="HAMAP" id="MF_00168">
    <property type="entry name" value="Q_tRNA_Tgt"/>
    <property type="match status" value="1"/>
</dbReference>
<dbReference type="GO" id="GO:0005829">
    <property type="term" value="C:cytosol"/>
    <property type="evidence" value="ECO:0007669"/>
    <property type="project" value="TreeGrafter"/>
</dbReference>
<evidence type="ECO:0000313" key="8">
    <source>
        <dbReference type="Proteomes" id="UP001216390"/>
    </source>
</evidence>
<dbReference type="PANTHER" id="PTHR46499">
    <property type="entry name" value="QUEUINE TRNA-RIBOSYLTRANSFERASE"/>
    <property type="match status" value="1"/>
</dbReference>
<dbReference type="KEGG" id="ima:PO878_09645"/>
<dbReference type="Proteomes" id="UP001216390">
    <property type="component" value="Chromosome"/>
</dbReference>
<comment type="pathway">
    <text evidence="5">tRNA modification; tRNA-queuosine biosynthesis.</text>
</comment>
<dbReference type="GO" id="GO:0008479">
    <property type="term" value="F:tRNA-guanosine(34) queuine transglycosylase activity"/>
    <property type="evidence" value="ECO:0007669"/>
    <property type="project" value="UniProtKB-UniRule"/>
</dbReference>
<feature type="binding site" evidence="5">
    <location>
        <position position="200"/>
    </location>
    <ligand>
        <name>substrate</name>
    </ligand>
</feature>
<dbReference type="GO" id="GO:0008616">
    <property type="term" value="P:tRNA queuosine(34) biosynthetic process"/>
    <property type="evidence" value="ECO:0007669"/>
    <property type="project" value="UniProtKB-UniRule"/>
</dbReference>
<evidence type="ECO:0000256" key="3">
    <source>
        <dbReference type="ARBA" id="ARBA00022694"/>
    </source>
</evidence>
<keyword evidence="5" id="KW-0862">Zinc</keyword>
<gene>
    <name evidence="5 7" type="primary">tgt</name>
    <name evidence="7" type="ORF">PO878_09645</name>
</gene>
<dbReference type="EC" id="2.4.2.29" evidence="5"/>
<evidence type="ECO:0000256" key="5">
    <source>
        <dbReference type="HAMAP-Rule" id="MF_00168"/>
    </source>
</evidence>
<feature type="binding site" evidence="5">
    <location>
        <position position="346"/>
    </location>
    <ligand>
        <name>Zn(2+)</name>
        <dbReference type="ChEBI" id="CHEBI:29105"/>
    </ligand>
</feature>
<dbReference type="AlphaFoldDB" id="A0AAE9YI80"/>
<reference evidence="7" key="1">
    <citation type="submission" date="2023-01" db="EMBL/GenBank/DDBJ databases">
        <title>The diversity of Class Acidimicrobiia in South China Sea sediment environments and the proposal of Iamia marina sp. nov., a novel species of the genus Iamia.</title>
        <authorList>
            <person name="He Y."/>
            <person name="Tian X."/>
        </authorList>
    </citation>
    <scope>NUCLEOTIDE SEQUENCE</scope>
    <source>
        <strain evidence="7">DSM 19957</strain>
    </source>
</reference>
<proteinExistence type="inferred from homology"/>
<sequence length="379" mass="40525">MSGDGPVPVRVDVEATDGAARAGIAHTGRGSFPVPAFMPVGTRGSVRALGADDLDRLAPPVVLANTYHLMLRPGAEVVRDLGGLRGFTGWDGLSLTDSGGFQVFSLEPDLDEDGVSFRSTYDGDLHRLTPEGAAAVQSDLGADMQMVLDICPALPAPERTVREATERTARWAARGRAAFLDGAEARAERGLAQSQLGIVQGGVDPALRADSARRTVEVGFDGYAVGGLSVGETREQMLPALAAAVEHLPADRPRYLMGVGDPASIVEAVALGIDMFDCVLPSRLARHGTILTDEGRLNLRNARHTRDPGPLDPACPCPVCARWSRGYLRHLLLVGELTASRLLTLHNVAWLLRLVDRTAEAVRDRRLDAWRTDVLAVWG</sequence>
<evidence type="ECO:0000256" key="2">
    <source>
        <dbReference type="ARBA" id="ARBA00022679"/>
    </source>
</evidence>
<dbReference type="InterPro" id="IPR050076">
    <property type="entry name" value="ArchSynthase1/Queuine_TRR"/>
</dbReference>
<dbReference type="InterPro" id="IPR036511">
    <property type="entry name" value="TGT-like_sf"/>
</dbReference>
<dbReference type="InterPro" id="IPR004803">
    <property type="entry name" value="TGT"/>
</dbReference>
<dbReference type="SUPFAM" id="SSF51713">
    <property type="entry name" value="tRNA-guanine transglycosylase"/>
    <property type="match status" value="1"/>
</dbReference>
<keyword evidence="3 5" id="KW-0819">tRNA processing</keyword>
<keyword evidence="8" id="KW-1185">Reference proteome</keyword>
<protein>
    <recommendedName>
        <fullName evidence="5">Queuine tRNA-ribosyltransferase</fullName>
        <ecNumber evidence="5">2.4.2.29</ecNumber>
    </recommendedName>
    <alternativeName>
        <fullName evidence="5">Guanine insertion enzyme</fullName>
    </alternativeName>
    <alternativeName>
        <fullName evidence="5">tRNA-guanine transglycosylase</fullName>
    </alternativeName>
</protein>
<feature type="binding site" evidence="5">
    <location>
        <position position="317"/>
    </location>
    <ligand>
        <name>Zn(2+)</name>
        <dbReference type="ChEBI" id="CHEBI:29105"/>
    </ligand>
</feature>
<comment type="catalytic activity">
    <reaction evidence="5">
        <text>7-aminomethyl-7-carbaguanine + guanosine(34) in tRNA = 7-aminomethyl-7-carbaguanosine(34) in tRNA + guanine</text>
        <dbReference type="Rhea" id="RHEA:24104"/>
        <dbReference type="Rhea" id="RHEA-COMP:10341"/>
        <dbReference type="Rhea" id="RHEA-COMP:10342"/>
        <dbReference type="ChEBI" id="CHEBI:16235"/>
        <dbReference type="ChEBI" id="CHEBI:58703"/>
        <dbReference type="ChEBI" id="CHEBI:74269"/>
        <dbReference type="ChEBI" id="CHEBI:82833"/>
        <dbReference type="EC" id="2.4.2.29"/>
    </reaction>
</comment>
<dbReference type="Gene3D" id="3.20.20.105">
    <property type="entry name" value="Queuine tRNA-ribosyltransferase-like"/>
    <property type="match status" value="1"/>
</dbReference>
<comment type="subunit">
    <text evidence="5">Homodimer. Within each dimer, one monomer is responsible for RNA recognition and catalysis, while the other monomer binds to the replacement base PreQ1.</text>
</comment>
<feature type="active site" description="Proton acceptor" evidence="5">
    <location>
        <position position="97"/>
    </location>
</feature>
<evidence type="ECO:0000256" key="1">
    <source>
        <dbReference type="ARBA" id="ARBA00022676"/>
    </source>
</evidence>
<dbReference type="EMBL" id="CP116942">
    <property type="protein sequence ID" value="WCO68987.1"/>
    <property type="molecule type" value="Genomic_DNA"/>
</dbReference>
<comment type="similarity">
    <text evidence="5">Belongs to the queuine tRNA-ribosyltransferase family.</text>
</comment>
<comment type="function">
    <text evidence="5">Catalyzes the base-exchange of a guanine (G) residue with the queuine precursor 7-aminomethyl-7-deazaguanine (PreQ1) at position 34 (anticodon wobble position) in tRNAs with GU(N) anticodons (tRNA-Asp, -Asn, -His and -Tyr). Catalysis occurs through a double-displacement mechanism. The nucleophile active site attacks the C1' of nucleotide 34 to detach the guanine base from the RNA, forming a covalent enzyme-RNA intermediate. The proton acceptor active site deprotonates the incoming PreQ1, allowing a nucleophilic attack on the C1' of the ribose to form the product. After dissociation, two additional enzymatic reactions on the tRNA convert PreQ1 to queuine (Q), resulting in the hypermodified nucleoside queuosine (7-(((4,5-cis-dihydroxy-2-cyclopenten-1-yl)amino)methyl)-7-deazaguanosine).</text>
</comment>
<dbReference type="GO" id="GO:0046872">
    <property type="term" value="F:metal ion binding"/>
    <property type="evidence" value="ECO:0007669"/>
    <property type="project" value="UniProtKB-KW"/>
</dbReference>